<feature type="compositionally biased region" description="Basic and acidic residues" evidence="1">
    <location>
        <begin position="80"/>
        <end position="101"/>
    </location>
</feature>
<evidence type="ECO:0000313" key="2">
    <source>
        <dbReference type="EMBL" id="PKY54240.1"/>
    </source>
</evidence>
<keyword evidence="3" id="KW-1185">Reference proteome</keyword>
<protein>
    <submittedName>
        <fullName evidence="2">Uncharacterized protein</fullName>
    </submittedName>
</protein>
<organism evidence="2 3">
    <name type="scientific">Rhizophagus irregularis</name>
    <dbReference type="NCBI Taxonomy" id="588596"/>
    <lineage>
        <taxon>Eukaryota</taxon>
        <taxon>Fungi</taxon>
        <taxon>Fungi incertae sedis</taxon>
        <taxon>Mucoromycota</taxon>
        <taxon>Glomeromycotina</taxon>
        <taxon>Glomeromycetes</taxon>
        <taxon>Glomerales</taxon>
        <taxon>Glomeraceae</taxon>
        <taxon>Rhizophagus</taxon>
    </lineage>
</organism>
<gene>
    <name evidence="2" type="ORF">RhiirA4_472924</name>
</gene>
<dbReference type="Proteomes" id="UP000234323">
    <property type="component" value="Unassembled WGS sequence"/>
</dbReference>
<evidence type="ECO:0000313" key="3">
    <source>
        <dbReference type="Proteomes" id="UP000234323"/>
    </source>
</evidence>
<proteinExistence type="predicted"/>
<dbReference type="AlphaFoldDB" id="A0A2I1H5T0"/>
<dbReference type="EMBL" id="LLXI01001561">
    <property type="protein sequence ID" value="PKY54240.1"/>
    <property type="molecule type" value="Genomic_DNA"/>
</dbReference>
<comment type="caution">
    <text evidence="2">The sequence shown here is derived from an EMBL/GenBank/DDBJ whole genome shotgun (WGS) entry which is preliminary data.</text>
</comment>
<evidence type="ECO:0000256" key="1">
    <source>
        <dbReference type="SAM" id="MobiDB-lite"/>
    </source>
</evidence>
<accession>A0A2I1H5T0</accession>
<feature type="region of interest" description="Disordered" evidence="1">
    <location>
        <begin position="70"/>
        <end position="101"/>
    </location>
</feature>
<name>A0A2I1H5T0_9GLOM</name>
<reference evidence="2 3" key="1">
    <citation type="submission" date="2015-10" db="EMBL/GenBank/DDBJ databases">
        <title>Genome analyses suggest a sexual origin of heterokaryosis in a supposedly ancient asexual fungus.</title>
        <authorList>
            <person name="Ropars J."/>
            <person name="Sedzielewska K."/>
            <person name="Noel J."/>
            <person name="Charron P."/>
            <person name="Farinelli L."/>
            <person name="Marton T."/>
            <person name="Kruger M."/>
            <person name="Pelin A."/>
            <person name="Brachmann A."/>
            <person name="Corradi N."/>
        </authorList>
    </citation>
    <scope>NUCLEOTIDE SEQUENCE [LARGE SCALE GENOMIC DNA]</scope>
    <source>
        <strain evidence="2 3">A4</strain>
    </source>
</reference>
<sequence>MKCERNEANLEEILYEAINEYEEILISKVKIDEVELFRDINISFIEIITRIWISRCDEVAEIENEKGIDNKDKRKRKRRKEDNDDRDDAKKVRKNEKINKNSLNENREKLIKLVTRDNLLGDVTSGRSIKNNWGTRVKLVKLLNYIISFFCVIM</sequence>